<feature type="transmembrane region" description="Helical" evidence="6">
    <location>
        <begin position="171"/>
        <end position="189"/>
    </location>
</feature>
<keyword evidence="5 6" id="KW-0472">Membrane</keyword>
<comment type="caution">
    <text evidence="7">The sequence shown here is derived from an EMBL/GenBank/DDBJ whole genome shotgun (WGS) entry which is preliminary data.</text>
</comment>
<dbReference type="GO" id="GO:0005886">
    <property type="term" value="C:plasma membrane"/>
    <property type="evidence" value="ECO:0007669"/>
    <property type="project" value="UniProtKB-SubCell"/>
</dbReference>
<name>R7G9R2_9FIRM</name>
<dbReference type="EMBL" id="CBIN010000314">
    <property type="protein sequence ID" value="CDE23880.1"/>
    <property type="molecule type" value="Genomic_DNA"/>
</dbReference>
<evidence type="ECO:0000256" key="1">
    <source>
        <dbReference type="ARBA" id="ARBA00004651"/>
    </source>
</evidence>
<keyword evidence="3 6" id="KW-0812">Transmembrane</keyword>
<keyword evidence="4 6" id="KW-1133">Transmembrane helix</keyword>
<dbReference type="InterPro" id="IPR002797">
    <property type="entry name" value="Polysacc_synth"/>
</dbReference>
<accession>R7G9R2</accession>
<feature type="transmembrane region" description="Helical" evidence="6">
    <location>
        <begin position="43"/>
        <end position="64"/>
    </location>
</feature>
<dbReference type="AlphaFoldDB" id="R7G9R2"/>
<gene>
    <name evidence="7" type="ORF">BN631_00512</name>
</gene>
<protein>
    <recommendedName>
        <fullName evidence="9">Polysaccharide biosynthesis protein</fullName>
    </recommendedName>
</protein>
<dbReference type="InterPro" id="IPR050833">
    <property type="entry name" value="Poly_Biosynth_Transport"/>
</dbReference>
<keyword evidence="2" id="KW-1003">Cell membrane</keyword>
<dbReference type="Pfam" id="PF01943">
    <property type="entry name" value="Polysacc_synt"/>
    <property type="match status" value="1"/>
</dbReference>
<evidence type="ECO:0000256" key="3">
    <source>
        <dbReference type="ARBA" id="ARBA00022692"/>
    </source>
</evidence>
<evidence type="ECO:0000313" key="8">
    <source>
        <dbReference type="Proteomes" id="UP000018093"/>
    </source>
</evidence>
<sequence length="212" mass="24204">MENNRNKYLIKNTMIFTIGNLGSKLITFFLIPLYTTALTTSEYGVVDLVTTLGTVIAPVLTLNICESVMRFALDKNTDKNQITRIGTYLLLFGAIIGIVIFPFCYYFNNISTYSVLVYLYIISLAASQIYLCDLRGKELLLYYSIGNIIHTFLIAVFNIFFLIVLKKGIEGYLLAFILSNIITAFYAIVMGKSYRSFKKLKIQKQLFFNMIK</sequence>
<evidence type="ECO:0000313" key="7">
    <source>
        <dbReference type="EMBL" id="CDE23880.1"/>
    </source>
</evidence>
<evidence type="ECO:0000256" key="4">
    <source>
        <dbReference type="ARBA" id="ARBA00022989"/>
    </source>
</evidence>
<reference evidence="7" key="1">
    <citation type="submission" date="2012-11" db="EMBL/GenBank/DDBJ databases">
        <title>Dependencies among metagenomic species, viruses, plasmids and units of genetic variation.</title>
        <authorList>
            <person name="Nielsen H.B."/>
            <person name="Almeida M."/>
            <person name="Juncker A.S."/>
            <person name="Rasmussen S."/>
            <person name="Li J."/>
            <person name="Sunagawa S."/>
            <person name="Plichta D."/>
            <person name="Gautier L."/>
            <person name="Le Chatelier E."/>
            <person name="Peletier E."/>
            <person name="Bonde I."/>
            <person name="Nielsen T."/>
            <person name="Manichanh C."/>
            <person name="Arumugam M."/>
            <person name="Batto J."/>
            <person name="Santos M.B.Q.D."/>
            <person name="Blom N."/>
            <person name="Borruel N."/>
            <person name="Burgdorf K.S."/>
            <person name="Boumezbeur F."/>
            <person name="Casellas F."/>
            <person name="Dore J."/>
            <person name="Guarner F."/>
            <person name="Hansen T."/>
            <person name="Hildebrand F."/>
            <person name="Kaas R.S."/>
            <person name="Kennedy S."/>
            <person name="Kristiansen K."/>
            <person name="Kultima J.R."/>
            <person name="Leonard P."/>
            <person name="Levenez F."/>
            <person name="Lund O."/>
            <person name="Moumen B."/>
            <person name="Le Paslier D."/>
            <person name="Pons N."/>
            <person name="Pedersen O."/>
            <person name="Prifti E."/>
            <person name="Qin J."/>
            <person name="Raes J."/>
            <person name="Tap J."/>
            <person name="Tims S."/>
            <person name="Ussery D.W."/>
            <person name="Yamada T."/>
            <person name="MetaHit consortium"/>
            <person name="Renault P."/>
            <person name="Sicheritz-Ponten T."/>
            <person name="Bork P."/>
            <person name="Wang J."/>
            <person name="Brunak S."/>
            <person name="Ehrlich S.D."/>
        </authorList>
    </citation>
    <scope>NUCLEOTIDE SEQUENCE [LARGE SCALE GENOMIC DNA]</scope>
</reference>
<dbReference type="PANTHER" id="PTHR30250">
    <property type="entry name" value="PST FAMILY PREDICTED COLANIC ACID TRANSPORTER"/>
    <property type="match status" value="1"/>
</dbReference>
<dbReference type="RefSeq" id="WP_022420026.1">
    <property type="nucleotide sequence ID" value="NZ_FR898542.1"/>
</dbReference>
<evidence type="ECO:0000256" key="2">
    <source>
        <dbReference type="ARBA" id="ARBA00022475"/>
    </source>
</evidence>
<evidence type="ECO:0008006" key="9">
    <source>
        <dbReference type="Google" id="ProtNLM"/>
    </source>
</evidence>
<feature type="transmembrane region" description="Helical" evidence="6">
    <location>
        <begin position="85"/>
        <end position="107"/>
    </location>
</feature>
<comment type="subcellular location">
    <subcellularLocation>
        <location evidence="1">Cell membrane</location>
        <topology evidence="1">Multi-pass membrane protein</topology>
    </subcellularLocation>
</comment>
<proteinExistence type="predicted"/>
<dbReference type="PANTHER" id="PTHR30250:SF11">
    <property type="entry name" value="O-ANTIGEN TRANSPORTER-RELATED"/>
    <property type="match status" value="1"/>
</dbReference>
<feature type="transmembrane region" description="Helical" evidence="6">
    <location>
        <begin position="12"/>
        <end position="31"/>
    </location>
</feature>
<evidence type="ECO:0000256" key="6">
    <source>
        <dbReference type="SAM" id="Phobius"/>
    </source>
</evidence>
<dbReference type="Proteomes" id="UP000018093">
    <property type="component" value="Unassembled WGS sequence"/>
</dbReference>
<evidence type="ECO:0000256" key="5">
    <source>
        <dbReference type="ARBA" id="ARBA00023136"/>
    </source>
</evidence>
<feature type="transmembrane region" description="Helical" evidence="6">
    <location>
        <begin position="113"/>
        <end position="132"/>
    </location>
</feature>
<feature type="transmembrane region" description="Helical" evidence="6">
    <location>
        <begin position="139"/>
        <end position="165"/>
    </location>
</feature>
<organism evidence="7 8">
    <name type="scientific">Amedibacillus dolichus CAG:375</name>
    <dbReference type="NCBI Taxonomy" id="1263076"/>
    <lineage>
        <taxon>Bacteria</taxon>
        <taxon>Bacillati</taxon>
        <taxon>Bacillota</taxon>
        <taxon>Erysipelotrichia</taxon>
        <taxon>Erysipelotrichales</taxon>
        <taxon>Erysipelotrichaceae</taxon>
        <taxon>Amedibacillus</taxon>
    </lineage>
</organism>